<sequence length="47" mass="5204">MVIPGIVKNPNVPISIDPAIMNKTRQKTSLVKANTNSIKRQTKSRQS</sequence>
<name>A0A069S3Q3_PHOVU</name>
<protein>
    <submittedName>
        <fullName evidence="2">Uncharacterized protein</fullName>
    </submittedName>
</protein>
<proteinExistence type="predicted"/>
<comment type="caution">
    <text evidence="2">The sequence shown here is derived from an EMBL/GenBank/DDBJ whole genome shotgun (WGS) entry which is preliminary data.</text>
</comment>
<dbReference type="Proteomes" id="UP000027661">
    <property type="component" value="Unassembled WGS sequence"/>
</dbReference>
<organism evidence="2 3">
    <name type="scientific">Phocaeicola vulgatus str. 3975 RP4</name>
    <dbReference type="NCBI Taxonomy" id="1339352"/>
    <lineage>
        <taxon>Bacteria</taxon>
        <taxon>Pseudomonadati</taxon>
        <taxon>Bacteroidota</taxon>
        <taxon>Bacteroidia</taxon>
        <taxon>Bacteroidales</taxon>
        <taxon>Bacteroidaceae</taxon>
        <taxon>Phocaeicola</taxon>
    </lineage>
</organism>
<dbReference type="AlphaFoldDB" id="A0A069S3Q3"/>
<evidence type="ECO:0000313" key="2">
    <source>
        <dbReference type="EMBL" id="KDS45057.1"/>
    </source>
</evidence>
<feature type="compositionally biased region" description="Polar residues" evidence="1">
    <location>
        <begin position="27"/>
        <end position="39"/>
    </location>
</feature>
<accession>A0A069S3Q3</accession>
<dbReference type="PATRIC" id="fig|1339352.3.peg.3802"/>
<gene>
    <name evidence="2" type="ORF">M099_4051</name>
</gene>
<feature type="region of interest" description="Disordered" evidence="1">
    <location>
        <begin position="27"/>
        <end position="47"/>
    </location>
</feature>
<evidence type="ECO:0000313" key="3">
    <source>
        <dbReference type="Proteomes" id="UP000027661"/>
    </source>
</evidence>
<dbReference type="EMBL" id="JNHM01000148">
    <property type="protein sequence ID" value="KDS45057.1"/>
    <property type="molecule type" value="Genomic_DNA"/>
</dbReference>
<evidence type="ECO:0000256" key="1">
    <source>
        <dbReference type="SAM" id="MobiDB-lite"/>
    </source>
</evidence>
<reference evidence="2 3" key="1">
    <citation type="submission" date="2014-04" db="EMBL/GenBank/DDBJ databases">
        <authorList>
            <person name="Sears C."/>
            <person name="Carroll K."/>
            <person name="Sack B.R."/>
            <person name="Qadri F."/>
            <person name="Myers L.L."/>
            <person name="Chung G.-T."/>
            <person name="Escheverria P."/>
            <person name="Fraser C.M."/>
            <person name="Sadzewicz L."/>
            <person name="Shefchek K.A."/>
            <person name="Tallon L."/>
            <person name="Das S.P."/>
            <person name="Daugherty S."/>
            <person name="Mongodin E.F."/>
        </authorList>
    </citation>
    <scope>NUCLEOTIDE SEQUENCE [LARGE SCALE GENOMIC DNA]</scope>
    <source>
        <strain evidence="2 3">3975 RP4</strain>
    </source>
</reference>